<keyword evidence="1" id="KW-0175">Coiled coil</keyword>
<dbReference type="RefSeq" id="WP_074990872.1">
    <property type="nucleotide sequence ID" value="NZ_FNTD01000004.1"/>
</dbReference>
<organism evidence="3 4">
    <name type="scientific">Streptomyces misionensis</name>
    <dbReference type="NCBI Taxonomy" id="67331"/>
    <lineage>
        <taxon>Bacteria</taxon>
        <taxon>Bacillati</taxon>
        <taxon>Actinomycetota</taxon>
        <taxon>Actinomycetes</taxon>
        <taxon>Kitasatosporales</taxon>
        <taxon>Streptomycetaceae</taxon>
        <taxon>Streptomyces</taxon>
    </lineage>
</organism>
<evidence type="ECO:0000313" key="3">
    <source>
        <dbReference type="EMBL" id="SEC01967.1"/>
    </source>
</evidence>
<accession>A0A1H4P3C0</accession>
<reference evidence="3 4" key="1">
    <citation type="submission" date="2016-10" db="EMBL/GenBank/DDBJ databases">
        <authorList>
            <person name="de Groot N.N."/>
        </authorList>
    </citation>
    <scope>NUCLEOTIDE SEQUENCE [LARGE SCALE GENOMIC DNA]</scope>
    <source>
        <strain evidence="3 4">DSM 40306</strain>
    </source>
</reference>
<evidence type="ECO:0000313" key="4">
    <source>
        <dbReference type="Proteomes" id="UP000182375"/>
    </source>
</evidence>
<name>A0A1H4P3C0_9ACTN</name>
<dbReference type="Proteomes" id="UP000182375">
    <property type="component" value="Unassembled WGS sequence"/>
</dbReference>
<protein>
    <submittedName>
        <fullName evidence="3">Uncharacterized protein</fullName>
    </submittedName>
</protein>
<sequence length="243" mass="26798">MSAPLVVNTAEGTCWTRREATRNGQALYAPEAIRECPEAVMATYAELAEHGIAGEANALPMPVGPEPRTLDMVEDELTGARLSLYEEELETARLRLALKSAQRGRRKLRARVAELEAQRDRRRARLVALQTDALNIRGALSPSGEARRVPMPLGETLLPAVEWLINRVAELEERAKSARVEAIADVGDFLDEHSQKDAAYIVYTVDIPAARAMKRVPLEDPHDSPLHHGYRLGRDLPSVGGVE</sequence>
<evidence type="ECO:0000256" key="1">
    <source>
        <dbReference type="SAM" id="Coils"/>
    </source>
</evidence>
<feature type="region of interest" description="Disordered" evidence="2">
    <location>
        <begin position="218"/>
        <end position="243"/>
    </location>
</feature>
<dbReference type="STRING" id="67331.SAMN04490357_0978"/>
<dbReference type="GeneID" id="95510225"/>
<dbReference type="EMBL" id="FNTD01000004">
    <property type="protein sequence ID" value="SEC01967.1"/>
    <property type="molecule type" value="Genomic_DNA"/>
</dbReference>
<evidence type="ECO:0000256" key="2">
    <source>
        <dbReference type="SAM" id="MobiDB-lite"/>
    </source>
</evidence>
<dbReference type="AlphaFoldDB" id="A0A1H4P3C0"/>
<gene>
    <name evidence="3" type="ORF">SAMN04490357_0978</name>
</gene>
<proteinExistence type="predicted"/>
<feature type="coiled-coil region" evidence="1">
    <location>
        <begin position="82"/>
        <end position="132"/>
    </location>
</feature>